<comment type="caution">
    <text evidence="1">The sequence shown here is derived from an EMBL/GenBank/DDBJ whole genome shotgun (WGS) entry which is preliminary data.</text>
</comment>
<dbReference type="PANTHER" id="PTHR48475:SF2">
    <property type="entry name" value="RIBONUCLEASE H"/>
    <property type="match status" value="1"/>
</dbReference>
<dbReference type="Gene3D" id="3.30.420.10">
    <property type="entry name" value="Ribonuclease H-like superfamily/Ribonuclease H"/>
    <property type="match status" value="1"/>
</dbReference>
<dbReference type="AlphaFoldDB" id="A0AAW2PI15"/>
<evidence type="ECO:0000313" key="1">
    <source>
        <dbReference type="EMBL" id="KAL0355862.1"/>
    </source>
</evidence>
<sequence length="113" mass="13176">MIFQHLKIWLGTAKGAWVDELPSILWAYRTMPRTATGESLFNLSYGMEAVAPPEIRELNWRVKHYNSDSNEQGLRMNIDFIEEARERAAVRSAMYKARMAKAYNARVRQEILK</sequence>
<accession>A0AAW2PI15</accession>
<dbReference type="EMBL" id="JACGWJ010000017">
    <property type="protein sequence ID" value="KAL0355862.1"/>
    <property type="molecule type" value="Genomic_DNA"/>
</dbReference>
<dbReference type="GO" id="GO:0003676">
    <property type="term" value="F:nucleic acid binding"/>
    <property type="evidence" value="ECO:0007669"/>
    <property type="project" value="InterPro"/>
</dbReference>
<name>A0AAW2PI15_SESRA</name>
<proteinExistence type="predicted"/>
<dbReference type="PANTHER" id="PTHR48475">
    <property type="entry name" value="RIBONUCLEASE H"/>
    <property type="match status" value="1"/>
</dbReference>
<reference evidence="1" key="1">
    <citation type="submission" date="2020-06" db="EMBL/GenBank/DDBJ databases">
        <authorList>
            <person name="Li T."/>
            <person name="Hu X."/>
            <person name="Zhang T."/>
            <person name="Song X."/>
            <person name="Zhang H."/>
            <person name="Dai N."/>
            <person name="Sheng W."/>
            <person name="Hou X."/>
            <person name="Wei L."/>
        </authorList>
    </citation>
    <scope>NUCLEOTIDE SEQUENCE</scope>
    <source>
        <strain evidence="1">G02</strain>
        <tissue evidence="1">Leaf</tissue>
    </source>
</reference>
<organism evidence="1">
    <name type="scientific">Sesamum radiatum</name>
    <name type="common">Black benniseed</name>
    <dbReference type="NCBI Taxonomy" id="300843"/>
    <lineage>
        <taxon>Eukaryota</taxon>
        <taxon>Viridiplantae</taxon>
        <taxon>Streptophyta</taxon>
        <taxon>Embryophyta</taxon>
        <taxon>Tracheophyta</taxon>
        <taxon>Spermatophyta</taxon>
        <taxon>Magnoliopsida</taxon>
        <taxon>eudicotyledons</taxon>
        <taxon>Gunneridae</taxon>
        <taxon>Pentapetalae</taxon>
        <taxon>asterids</taxon>
        <taxon>lamiids</taxon>
        <taxon>Lamiales</taxon>
        <taxon>Pedaliaceae</taxon>
        <taxon>Sesamum</taxon>
    </lineage>
</organism>
<dbReference type="InterPro" id="IPR036397">
    <property type="entry name" value="RNaseH_sf"/>
</dbReference>
<gene>
    <name evidence="1" type="ORF">Sradi_4033100</name>
</gene>
<protein>
    <submittedName>
        <fullName evidence="1">Uncharacterized protein</fullName>
    </submittedName>
</protein>
<reference evidence="1" key="2">
    <citation type="journal article" date="2024" name="Plant">
        <title>Genomic evolution and insights into agronomic trait innovations of Sesamum species.</title>
        <authorList>
            <person name="Miao H."/>
            <person name="Wang L."/>
            <person name="Qu L."/>
            <person name="Liu H."/>
            <person name="Sun Y."/>
            <person name="Le M."/>
            <person name="Wang Q."/>
            <person name="Wei S."/>
            <person name="Zheng Y."/>
            <person name="Lin W."/>
            <person name="Duan Y."/>
            <person name="Cao H."/>
            <person name="Xiong S."/>
            <person name="Wang X."/>
            <person name="Wei L."/>
            <person name="Li C."/>
            <person name="Ma Q."/>
            <person name="Ju M."/>
            <person name="Zhao R."/>
            <person name="Li G."/>
            <person name="Mu C."/>
            <person name="Tian Q."/>
            <person name="Mei H."/>
            <person name="Zhang T."/>
            <person name="Gao T."/>
            <person name="Zhang H."/>
        </authorList>
    </citation>
    <scope>NUCLEOTIDE SEQUENCE</scope>
    <source>
        <strain evidence="1">G02</strain>
    </source>
</reference>